<reference evidence="2" key="2">
    <citation type="submission" date="2025-08" db="UniProtKB">
        <authorList>
            <consortium name="RefSeq"/>
        </authorList>
    </citation>
    <scope>IDENTIFICATION</scope>
    <source>
        <tissue evidence="2">Leaf</tissue>
    </source>
</reference>
<organism evidence="1 2">
    <name type="scientific">Spinacia oleracea</name>
    <name type="common">Spinach</name>
    <dbReference type="NCBI Taxonomy" id="3562"/>
    <lineage>
        <taxon>Eukaryota</taxon>
        <taxon>Viridiplantae</taxon>
        <taxon>Streptophyta</taxon>
        <taxon>Embryophyta</taxon>
        <taxon>Tracheophyta</taxon>
        <taxon>Spermatophyta</taxon>
        <taxon>Magnoliopsida</taxon>
        <taxon>eudicotyledons</taxon>
        <taxon>Gunneridae</taxon>
        <taxon>Pentapetalae</taxon>
        <taxon>Caryophyllales</taxon>
        <taxon>Chenopodiaceae</taxon>
        <taxon>Chenopodioideae</taxon>
        <taxon>Anserineae</taxon>
        <taxon>Spinacia</taxon>
    </lineage>
</organism>
<evidence type="ECO:0000313" key="1">
    <source>
        <dbReference type="Proteomes" id="UP000813463"/>
    </source>
</evidence>
<dbReference type="PANTHER" id="PTHR48436">
    <property type="entry name" value="2, PUTATIVE-RELATED"/>
    <property type="match status" value="1"/>
</dbReference>
<keyword evidence="1" id="KW-1185">Reference proteome</keyword>
<dbReference type="PANTHER" id="PTHR48436:SF1">
    <property type="entry name" value="2, PUTATIVE-RELATED"/>
    <property type="match status" value="1"/>
</dbReference>
<dbReference type="InterPro" id="IPR055276">
    <property type="entry name" value="NHL41-like"/>
</dbReference>
<evidence type="ECO:0008006" key="3">
    <source>
        <dbReference type="Google" id="ProtNLM"/>
    </source>
</evidence>
<dbReference type="AlphaFoldDB" id="A0A9R0HYC3"/>
<dbReference type="OrthoDB" id="777193at2759"/>
<sequence length="390" mass="44111">MIEMEEEEESIIEYGNYSNYYVVQSPSSVSHANSTTTISIDDSADLCRNHQQPNYHLHHSPLQLKEEQLYNTKPLLNQITNSTTDLSPCSSSRASFVHQNNIIRMPAHHLLPPHAAADHHYANVDLLDNNSAAKNNKKLNNNNKMIVPATTYTSTGVTNLGKVEHGEEEYYNYDNDEQGKCCQYFSFNTYTSPVWITLQLVWRFLISAMLALLVFYLVTKPPPPNISLKVIGVKQFELTEGVDLTGVATTLLSCNISTALIIDNKSKVFGVHILSPVVDIYFGRVPFVISQGSKMYIRSREWREVSVYAGTMKKAMYGGGSNMKDMLNSPSGLPLFITLTFNSYFRVVPNLIHSRFHHQAHCLLLLHNLYDQKHRTITQSYNTTCHLLSS</sequence>
<evidence type="ECO:0000313" key="2">
    <source>
        <dbReference type="RefSeq" id="XP_021838114.1"/>
    </source>
</evidence>
<dbReference type="KEGG" id="soe:110777834"/>
<protein>
    <recommendedName>
        <fullName evidence="3">Late embryogenesis abundant protein LEA-2 subgroup domain-containing protein</fullName>
    </recommendedName>
</protein>
<dbReference type="Proteomes" id="UP000813463">
    <property type="component" value="Chromosome 1"/>
</dbReference>
<reference evidence="1" key="1">
    <citation type="journal article" date="2021" name="Nat. Commun.">
        <title>Genomic analyses provide insights into spinach domestication and the genetic basis of agronomic traits.</title>
        <authorList>
            <person name="Cai X."/>
            <person name="Sun X."/>
            <person name="Xu C."/>
            <person name="Sun H."/>
            <person name="Wang X."/>
            <person name="Ge C."/>
            <person name="Zhang Z."/>
            <person name="Wang Q."/>
            <person name="Fei Z."/>
            <person name="Jiao C."/>
            <person name="Wang Q."/>
        </authorList>
    </citation>
    <scope>NUCLEOTIDE SEQUENCE [LARGE SCALE GENOMIC DNA]</scope>
    <source>
        <strain evidence="1">cv. Varoflay</strain>
    </source>
</reference>
<dbReference type="RefSeq" id="XP_021838114.1">
    <property type="nucleotide sequence ID" value="XM_021982422.2"/>
</dbReference>
<proteinExistence type="predicted"/>
<gene>
    <name evidence="2" type="primary">LOC110777834</name>
</gene>
<accession>A0A9R0HYC3</accession>
<name>A0A9R0HYC3_SPIOL</name>
<dbReference type="GeneID" id="110777834"/>